<organism evidence="2">
    <name type="scientific">Eutreptiella gymnastica</name>
    <dbReference type="NCBI Taxonomy" id="73025"/>
    <lineage>
        <taxon>Eukaryota</taxon>
        <taxon>Discoba</taxon>
        <taxon>Euglenozoa</taxon>
        <taxon>Euglenida</taxon>
        <taxon>Spirocuta</taxon>
        <taxon>Euglenophyceae</taxon>
        <taxon>Eutreptiales</taxon>
        <taxon>Eutreptiaceae</taxon>
        <taxon>Eutreptiella</taxon>
    </lineage>
</organism>
<sequence>MLMMLVSFLKVKMIMLGTGFALTTPVEKHVMPSISPQYFLKDSSQGQGTHTCVLCGHPFMISSYRILNVLSPMVCISPTSPHRFGFQHSVISIIGREDIRPTCWGRFYLRGNTQRLDRFI</sequence>
<dbReference type="EMBL" id="HBGA01153762">
    <property type="protein sequence ID" value="CAD9044674.1"/>
    <property type="molecule type" value="Transcribed_RNA"/>
</dbReference>
<protein>
    <recommendedName>
        <fullName evidence="3">Secreted protein</fullName>
    </recommendedName>
</protein>
<proteinExistence type="predicted"/>
<gene>
    <name evidence="2" type="ORF">EGYM00392_LOCUS55858</name>
</gene>
<evidence type="ECO:0000256" key="1">
    <source>
        <dbReference type="SAM" id="SignalP"/>
    </source>
</evidence>
<name>A0A7S1JIM8_9EUGL</name>
<evidence type="ECO:0000313" key="2">
    <source>
        <dbReference type="EMBL" id="CAD9044674.1"/>
    </source>
</evidence>
<dbReference type="AlphaFoldDB" id="A0A7S1JIM8"/>
<feature type="chain" id="PRO_5030776461" description="Secreted protein" evidence="1">
    <location>
        <begin position="22"/>
        <end position="120"/>
    </location>
</feature>
<keyword evidence="1" id="KW-0732">Signal</keyword>
<accession>A0A7S1JIM8</accession>
<reference evidence="2" key="1">
    <citation type="submission" date="2021-01" db="EMBL/GenBank/DDBJ databases">
        <authorList>
            <person name="Corre E."/>
            <person name="Pelletier E."/>
            <person name="Niang G."/>
            <person name="Scheremetjew M."/>
            <person name="Finn R."/>
            <person name="Kale V."/>
            <person name="Holt S."/>
            <person name="Cochrane G."/>
            <person name="Meng A."/>
            <person name="Brown T."/>
            <person name="Cohen L."/>
        </authorList>
    </citation>
    <scope>NUCLEOTIDE SEQUENCE</scope>
    <source>
        <strain evidence="2">NIES-381</strain>
    </source>
</reference>
<evidence type="ECO:0008006" key="3">
    <source>
        <dbReference type="Google" id="ProtNLM"/>
    </source>
</evidence>
<feature type="signal peptide" evidence="1">
    <location>
        <begin position="1"/>
        <end position="21"/>
    </location>
</feature>